<protein>
    <submittedName>
        <fullName evidence="1">Uncharacterized protein</fullName>
    </submittedName>
</protein>
<dbReference type="OrthoDB" id="10404333at2759"/>
<keyword evidence="2" id="KW-1185">Reference proteome</keyword>
<dbReference type="AlphaFoldDB" id="A0A8S3URM5"/>
<dbReference type="EMBL" id="CAJPWZ010002933">
    <property type="protein sequence ID" value="CAG2248350.1"/>
    <property type="molecule type" value="Genomic_DNA"/>
</dbReference>
<evidence type="ECO:0000313" key="2">
    <source>
        <dbReference type="Proteomes" id="UP000683360"/>
    </source>
</evidence>
<sequence>MKNETGKNNRFNRHEAYHNDAKDLYELENVRTDYGFDVNVKGDLTKNGTPVSHKDFLTFLQQWTLSRIQDLKSLTETHRDMDEDKEIDRLTLAFRSVFGRYCFEMSIKNDKDIQDARNTWKNHIDVITAFSLLVAVFDELFHLQHGEKNVE</sequence>
<organism evidence="1 2">
    <name type="scientific">Mytilus edulis</name>
    <name type="common">Blue mussel</name>
    <dbReference type="NCBI Taxonomy" id="6550"/>
    <lineage>
        <taxon>Eukaryota</taxon>
        <taxon>Metazoa</taxon>
        <taxon>Spiralia</taxon>
        <taxon>Lophotrochozoa</taxon>
        <taxon>Mollusca</taxon>
        <taxon>Bivalvia</taxon>
        <taxon>Autobranchia</taxon>
        <taxon>Pteriomorphia</taxon>
        <taxon>Mytilida</taxon>
        <taxon>Mytiloidea</taxon>
        <taxon>Mytilidae</taxon>
        <taxon>Mytilinae</taxon>
        <taxon>Mytilus</taxon>
    </lineage>
</organism>
<comment type="caution">
    <text evidence="1">The sequence shown here is derived from an EMBL/GenBank/DDBJ whole genome shotgun (WGS) entry which is preliminary data.</text>
</comment>
<accession>A0A8S3URM5</accession>
<dbReference type="Proteomes" id="UP000683360">
    <property type="component" value="Unassembled WGS sequence"/>
</dbReference>
<evidence type="ECO:0000313" key="1">
    <source>
        <dbReference type="EMBL" id="CAG2248350.1"/>
    </source>
</evidence>
<proteinExistence type="predicted"/>
<gene>
    <name evidence="1" type="ORF">MEDL_60182</name>
</gene>
<name>A0A8S3URM5_MYTED</name>
<reference evidence="1" key="1">
    <citation type="submission" date="2021-03" db="EMBL/GenBank/DDBJ databases">
        <authorList>
            <person name="Bekaert M."/>
        </authorList>
    </citation>
    <scope>NUCLEOTIDE SEQUENCE</scope>
</reference>